<reference evidence="5" key="1">
    <citation type="submission" date="2022-05" db="EMBL/GenBank/DDBJ databases">
        <title>The Musa troglodytarum L. genome provides insights into the mechanism of non-climacteric behaviour and enrichment of carotenoids.</title>
        <authorList>
            <person name="Wang J."/>
        </authorList>
    </citation>
    <scope>NUCLEOTIDE SEQUENCE</scope>
    <source>
        <tissue evidence="5">Leaf</tissue>
    </source>
</reference>
<accession>A0A9E7FC90</accession>
<dbReference type="InterPro" id="IPR017972">
    <property type="entry name" value="Cyt_P450_CS"/>
</dbReference>
<feature type="non-terminal residue" evidence="5">
    <location>
        <position position="581"/>
    </location>
</feature>
<dbReference type="InterPro" id="IPR001128">
    <property type="entry name" value="Cyt_P450"/>
</dbReference>
<comment type="cofactor">
    <cofactor evidence="2">
        <name>heme</name>
        <dbReference type="ChEBI" id="CHEBI:30413"/>
    </cofactor>
</comment>
<evidence type="ECO:0000256" key="4">
    <source>
        <dbReference type="SAM" id="Phobius"/>
    </source>
</evidence>
<keyword evidence="3" id="KW-0560">Oxidoreductase</keyword>
<gene>
    <name evidence="5" type="ORF">MUK42_00861</name>
</gene>
<organism evidence="5 6">
    <name type="scientific">Musa troglodytarum</name>
    <name type="common">fe'i banana</name>
    <dbReference type="NCBI Taxonomy" id="320322"/>
    <lineage>
        <taxon>Eukaryota</taxon>
        <taxon>Viridiplantae</taxon>
        <taxon>Streptophyta</taxon>
        <taxon>Embryophyta</taxon>
        <taxon>Tracheophyta</taxon>
        <taxon>Spermatophyta</taxon>
        <taxon>Magnoliopsida</taxon>
        <taxon>Liliopsida</taxon>
        <taxon>Zingiberales</taxon>
        <taxon>Musaceae</taxon>
        <taxon>Musa</taxon>
    </lineage>
</organism>
<dbReference type="Gene3D" id="1.10.630.10">
    <property type="entry name" value="Cytochrome P450"/>
    <property type="match status" value="1"/>
</dbReference>
<evidence type="ECO:0000313" key="5">
    <source>
        <dbReference type="EMBL" id="URD93970.1"/>
    </source>
</evidence>
<evidence type="ECO:0000256" key="2">
    <source>
        <dbReference type="PIRSR" id="PIRSR602401-1"/>
    </source>
</evidence>
<dbReference type="GO" id="GO:0020037">
    <property type="term" value="F:heme binding"/>
    <property type="evidence" value="ECO:0007669"/>
    <property type="project" value="InterPro"/>
</dbReference>
<keyword evidence="4" id="KW-0812">Transmembrane</keyword>
<proteinExistence type="inferred from homology"/>
<dbReference type="PRINTS" id="PR00463">
    <property type="entry name" value="EP450I"/>
</dbReference>
<dbReference type="InterPro" id="IPR002401">
    <property type="entry name" value="Cyt_P450_E_grp-I"/>
</dbReference>
<dbReference type="PRINTS" id="PR00385">
    <property type="entry name" value="P450"/>
</dbReference>
<dbReference type="EMBL" id="CP097505">
    <property type="protein sequence ID" value="URD93970.1"/>
    <property type="molecule type" value="Genomic_DNA"/>
</dbReference>
<evidence type="ECO:0000256" key="1">
    <source>
        <dbReference type="ARBA" id="ARBA00010617"/>
    </source>
</evidence>
<keyword evidence="3" id="KW-0503">Monooxygenase</keyword>
<dbReference type="GO" id="GO:0005506">
    <property type="term" value="F:iron ion binding"/>
    <property type="evidence" value="ECO:0007669"/>
    <property type="project" value="InterPro"/>
</dbReference>
<dbReference type="PANTHER" id="PTHR24291">
    <property type="entry name" value="CYTOCHROME P450 FAMILY 4"/>
    <property type="match status" value="1"/>
</dbReference>
<keyword evidence="2 3" id="KW-0479">Metal-binding</keyword>
<dbReference type="PROSITE" id="PS00086">
    <property type="entry name" value="CYTOCHROME_P450"/>
    <property type="match status" value="1"/>
</dbReference>
<dbReference type="InterPro" id="IPR036396">
    <property type="entry name" value="Cyt_P450_sf"/>
</dbReference>
<sequence length="581" mass="64715">MESCDAAHPYTLIGVLLRPPTPAHGGATSCPGRFFRDYTSRATNALLWIAFISVTSLLFGRLARLVRLWVQGSRIPGPPSNPFLARSKLIAGCGSLGSLTGYLAELHETYGPIVRLWLSPTQLLVSVKDTMLIKEMLIKAEDKLPLTGRAFHLAFGRSSLFVSSFEKVRKRRESLAEYMNGKLAVGANNIPLKVVECVMGRVDTIMGKGILDCISVSRQLAFYILGSTLFGDAFLDWPEAGMYEEILMTIAKDGCFWASYTVPPFWSSTYWKYRYMCKRLKHLTNDIIQHCVERYDLLSQIHYNSHKENKGNEKKTRLDAPVLLDNATSGGLFQKEMEEYLISKEEPCGNILGLMFHGCLATASLISSILTRLVLHPELQEKLYTEIIEVREKTHKLDSHDVQKMNLLMATVHESARLLPAGPLLQRCSLKHDICLSSGVTAPAGAILVVPLQLVQMDNAIWGKDASQFNPCRFFSEATNHKGKEYEDFGGSPFFSEPKKKAAFLPFGYGTRACVGEKFATLGIATLIASLLQNYEIRFQPGLDNDPKPIMNDCILQLLPSPKINSQRIGTAHASTQPQFK</sequence>
<dbReference type="CDD" id="cd00302">
    <property type="entry name" value="cytochrome_P450"/>
    <property type="match status" value="1"/>
</dbReference>
<feature type="transmembrane region" description="Helical" evidence="4">
    <location>
        <begin position="45"/>
        <end position="63"/>
    </location>
</feature>
<comment type="similarity">
    <text evidence="1 3">Belongs to the cytochrome P450 family.</text>
</comment>
<keyword evidence="4" id="KW-0472">Membrane</keyword>
<name>A0A9E7FC90_9LILI</name>
<keyword evidence="6" id="KW-1185">Reference proteome</keyword>
<dbReference type="AlphaFoldDB" id="A0A9E7FC90"/>
<keyword evidence="2 3" id="KW-0408">Iron</keyword>
<dbReference type="Proteomes" id="UP001055439">
    <property type="component" value="Chromosome 3"/>
</dbReference>
<keyword evidence="2 3" id="KW-0349">Heme</keyword>
<dbReference type="PANTHER" id="PTHR24291:SF185">
    <property type="entry name" value="PREMNASPIRODIENE OXYGENASE-LIKE"/>
    <property type="match status" value="1"/>
</dbReference>
<dbReference type="GO" id="GO:0004497">
    <property type="term" value="F:monooxygenase activity"/>
    <property type="evidence" value="ECO:0007669"/>
    <property type="project" value="UniProtKB-KW"/>
</dbReference>
<protein>
    <submittedName>
        <fullName evidence="5">Cytochrome P450</fullName>
    </submittedName>
</protein>
<dbReference type="Pfam" id="PF00067">
    <property type="entry name" value="p450"/>
    <property type="match status" value="1"/>
</dbReference>
<keyword evidence="4" id="KW-1133">Transmembrane helix</keyword>
<dbReference type="GO" id="GO:0016705">
    <property type="term" value="F:oxidoreductase activity, acting on paired donors, with incorporation or reduction of molecular oxygen"/>
    <property type="evidence" value="ECO:0007669"/>
    <property type="project" value="InterPro"/>
</dbReference>
<evidence type="ECO:0000313" key="6">
    <source>
        <dbReference type="Proteomes" id="UP001055439"/>
    </source>
</evidence>
<dbReference type="OrthoDB" id="1470350at2759"/>
<dbReference type="SUPFAM" id="SSF48264">
    <property type="entry name" value="Cytochrome P450"/>
    <property type="match status" value="1"/>
</dbReference>
<evidence type="ECO:0000256" key="3">
    <source>
        <dbReference type="RuleBase" id="RU000461"/>
    </source>
</evidence>
<dbReference type="InterPro" id="IPR050196">
    <property type="entry name" value="Cytochrome_P450_Monoox"/>
</dbReference>
<feature type="binding site" description="axial binding residue" evidence="2">
    <location>
        <position position="514"/>
    </location>
    <ligand>
        <name>heme</name>
        <dbReference type="ChEBI" id="CHEBI:30413"/>
    </ligand>
    <ligandPart>
        <name>Fe</name>
        <dbReference type="ChEBI" id="CHEBI:18248"/>
    </ligandPart>
</feature>